<protein>
    <submittedName>
        <fullName evidence="2">Os03g0425450 protein</fullName>
    </submittedName>
</protein>
<proteinExistence type="predicted"/>
<reference evidence="2 3" key="2">
    <citation type="journal article" date="2013" name="Plant Cell Physiol.">
        <title>Rice Annotation Project Database (RAP-DB): an integrative and interactive database for rice genomics.</title>
        <authorList>
            <person name="Sakai H."/>
            <person name="Lee S.S."/>
            <person name="Tanaka T."/>
            <person name="Numa H."/>
            <person name="Kim J."/>
            <person name="Kawahara Y."/>
            <person name="Wakimoto H."/>
            <person name="Yang C.C."/>
            <person name="Iwamoto M."/>
            <person name="Abe T."/>
            <person name="Yamada Y."/>
            <person name="Muto A."/>
            <person name="Inokuchi H."/>
            <person name="Ikemura T."/>
            <person name="Matsumoto T."/>
            <person name="Sasaki T."/>
            <person name="Itoh T."/>
        </authorList>
    </citation>
    <scope>NUCLEOTIDE SEQUENCE [LARGE SCALE GENOMIC DNA]</scope>
    <source>
        <strain evidence="3">cv. Nipponbare</strain>
    </source>
</reference>
<keyword evidence="3" id="KW-1185">Reference proteome</keyword>
<name>A0A0P0VZU1_ORYSJ</name>
<dbReference type="AlphaFoldDB" id="A0A0P0VZU1"/>
<dbReference type="PaxDb" id="39947-A0A0P0VZU1"/>
<feature type="non-terminal residue" evidence="2">
    <location>
        <position position="1"/>
    </location>
</feature>
<reference evidence="3" key="1">
    <citation type="journal article" date="2005" name="Nature">
        <title>The map-based sequence of the rice genome.</title>
        <authorList>
            <consortium name="International rice genome sequencing project (IRGSP)"/>
            <person name="Matsumoto T."/>
            <person name="Wu J."/>
            <person name="Kanamori H."/>
            <person name="Katayose Y."/>
            <person name="Fujisawa M."/>
            <person name="Namiki N."/>
            <person name="Mizuno H."/>
            <person name="Yamamoto K."/>
            <person name="Antonio B.A."/>
            <person name="Baba T."/>
            <person name="Sakata K."/>
            <person name="Nagamura Y."/>
            <person name="Aoki H."/>
            <person name="Arikawa K."/>
            <person name="Arita K."/>
            <person name="Bito T."/>
            <person name="Chiden Y."/>
            <person name="Fujitsuka N."/>
            <person name="Fukunaka R."/>
            <person name="Hamada M."/>
            <person name="Harada C."/>
            <person name="Hayashi A."/>
            <person name="Hijishita S."/>
            <person name="Honda M."/>
            <person name="Hosokawa S."/>
            <person name="Ichikawa Y."/>
            <person name="Idonuma A."/>
            <person name="Iijima M."/>
            <person name="Ikeda M."/>
            <person name="Ikeno M."/>
            <person name="Ito K."/>
            <person name="Ito S."/>
            <person name="Ito T."/>
            <person name="Ito Y."/>
            <person name="Ito Y."/>
            <person name="Iwabuchi A."/>
            <person name="Kamiya K."/>
            <person name="Karasawa W."/>
            <person name="Kurita K."/>
            <person name="Katagiri S."/>
            <person name="Kikuta A."/>
            <person name="Kobayashi H."/>
            <person name="Kobayashi N."/>
            <person name="Machita K."/>
            <person name="Maehara T."/>
            <person name="Masukawa M."/>
            <person name="Mizubayashi T."/>
            <person name="Mukai Y."/>
            <person name="Nagasaki H."/>
            <person name="Nagata Y."/>
            <person name="Naito S."/>
            <person name="Nakashima M."/>
            <person name="Nakama Y."/>
            <person name="Nakamichi Y."/>
            <person name="Nakamura M."/>
            <person name="Meguro A."/>
            <person name="Negishi M."/>
            <person name="Ohta I."/>
            <person name="Ohta T."/>
            <person name="Okamoto M."/>
            <person name="Ono N."/>
            <person name="Saji S."/>
            <person name="Sakaguchi M."/>
            <person name="Sakai K."/>
            <person name="Shibata M."/>
            <person name="Shimokawa T."/>
            <person name="Song J."/>
            <person name="Takazaki Y."/>
            <person name="Terasawa K."/>
            <person name="Tsugane M."/>
            <person name="Tsuji K."/>
            <person name="Ueda S."/>
            <person name="Waki K."/>
            <person name="Yamagata H."/>
            <person name="Yamamoto M."/>
            <person name="Yamamoto S."/>
            <person name="Yamane H."/>
            <person name="Yoshiki S."/>
            <person name="Yoshihara R."/>
            <person name="Yukawa K."/>
            <person name="Zhong H."/>
            <person name="Yano M."/>
            <person name="Yuan Q."/>
            <person name="Ouyang S."/>
            <person name="Liu J."/>
            <person name="Jones K.M."/>
            <person name="Gansberger K."/>
            <person name="Moffat K."/>
            <person name="Hill J."/>
            <person name="Bera J."/>
            <person name="Fadrosh D."/>
            <person name="Jin S."/>
            <person name="Johri S."/>
            <person name="Kim M."/>
            <person name="Overton L."/>
            <person name="Reardon M."/>
            <person name="Tsitrin T."/>
            <person name="Vuong H."/>
            <person name="Weaver B."/>
            <person name="Ciecko A."/>
            <person name="Tallon L."/>
            <person name="Jackson J."/>
            <person name="Pai G."/>
            <person name="Aken S.V."/>
            <person name="Utterback T."/>
            <person name="Reidmuller S."/>
            <person name="Feldblyum T."/>
            <person name="Hsiao J."/>
            <person name="Zismann V."/>
            <person name="Iobst S."/>
            <person name="de Vazeille A.R."/>
            <person name="Buell C.R."/>
            <person name="Ying K."/>
            <person name="Li Y."/>
            <person name="Lu T."/>
            <person name="Huang Y."/>
            <person name="Zhao Q."/>
            <person name="Feng Q."/>
            <person name="Zhang L."/>
            <person name="Zhu J."/>
            <person name="Weng Q."/>
            <person name="Mu J."/>
            <person name="Lu Y."/>
            <person name="Fan D."/>
            <person name="Liu Y."/>
            <person name="Guan J."/>
            <person name="Zhang Y."/>
            <person name="Yu S."/>
            <person name="Liu X."/>
            <person name="Zhang Y."/>
            <person name="Hong G."/>
            <person name="Han B."/>
            <person name="Choisne N."/>
            <person name="Demange N."/>
            <person name="Orjeda G."/>
            <person name="Samain S."/>
            <person name="Cattolico L."/>
            <person name="Pelletier E."/>
            <person name="Couloux A."/>
            <person name="Segurens B."/>
            <person name="Wincker P."/>
            <person name="D'Hont A."/>
            <person name="Scarpelli C."/>
            <person name="Weissenbach J."/>
            <person name="Salanoubat M."/>
            <person name="Quetier F."/>
            <person name="Yu Y."/>
            <person name="Kim H.R."/>
            <person name="Rambo T."/>
            <person name="Currie J."/>
            <person name="Collura K."/>
            <person name="Luo M."/>
            <person name="Yang T."/>
            <person name="Ammiraju J.S.S."/>
            <person name="Engler F."/>
            <person name="Soderlund C."/>
            <person name="Wing R.A."/>
            <person name="Palmer L.E."/>
            <person name="de la Bastide M."/>
            <person name="Spiegel L."/>
            <person name="Nascimento L."/>
            <person name="Zutavern T."/>
            <person name="O'Shaughnessy A."/>
            <person name="Dike S."/>
            <person name="Dedhia N."/>
            <person name="Preston R."/>
            <person name="Balija V."/>
            <person name="McCombie W.R."/>
            <person name="Chow T."/>
            <person name="Chen H."/>
            <person name="Chung M."/>
            <person name="Chen C."/>
            <person name="Shaw J."/>
            <person name="Wu H."/>
            <person name="Hsiao K."/>
            <person name="Chao Y."/>
            <person name="Chu M."/>
            <person name="Cheng C."/>
            <person name="Hour A."/>
            <person name="Lee P."/>
            <person name="Lin S."/>
            <person name="Lin Y."/>
            <person name="Liou J."/>
            <person name="Liu S."/>
            <person name="Hsing Y."/>
            <person name="Raghuvanshi S."/>
            <person name="Mohanty A."/>
            <person name="Bharti A.K."/>
            <person name="Gaur A."/>
            <person name="Gupta V."/>
            <person name="Kumar D."/>
            <person name="Ravi V."/>
            <person name="Vij S."/>
            <person name="Kapur A."/>
            <person name="Khurana P."/>
            <person name="Khurana P."/>
            <person name="Khurana J.P."/>
            <person name="Tyagi A.K."/>
            <person name="Gaikwad K."/>
            <person name="Singh A."/>
            <person name="Dalal V."/>
            <person name="Srivastava S."/>
            <person name="Dixit A."/>
            <person name="Pal A.K."/>
            <person name="Ghazi I.A."/>
            <person name="Yadav M."/>
            <person name="Pandit A."/>
            <person name="Bhargava A."/>
            <person name="Sureshbabu K."/>
            <person name="Batra K."/>
            <person name="Sharma T.R."/>
            <person name="Mohapatra T."/>
            <person name="Singh N.K."/>
            <person name="Messing J."/>
            <person name="Nelson A.B."/>
            <person name="Fuks G."/>
            <person name="Kavchok S."/>
            <person name="Keizer G."/>
            <person name="Linton E."/>
            <person name="Llaca V."/>
            <person name="Song R."/>
            <person name="Tanyolac B."/>
            <person name="Young S."/>
            <person name="Ho-Il K."/>
            <person name="Hahn J.H."/>
            <person name="Sangsakoo G."/>
            <person name="Vanavichit A."/>
            <person name="de Mattos Luiz.A.T."/>
            <person name="Zimmer P.D."/>
            <person name="Malone G."/>
            <person name="Dellagostin O."/>
            <person name="de Oliveira A.C."/>
            <person name="Bevan M."/>
            <person name="Bancroft I."/>
            <person name="Minx P."/>
            <person name="Cordum H."/>
            <person name="Wilson R."/>
            <person name="Cheng Z."/>
            <person name="Jin W."/>
            <person name="Jiang J."/>
            <person name="Leong S.A."/>
            <person name="Iwama H."/>
            <person name="Gojobori T."/>
            <person name="Itoh T."/>
            <person name="Niimura Y."/>
            <person name="Fujii Y."/>
            <person name="Habara T."/>
            <person name="Sakai H."/>
            <person name="Sato Y."/>
            <person name="Wilson G."/>
            <person name="Kumar K."/>
            <person name="McCouch S."/>
            <person name="Juretic N."/>
            <person name="Hoen D."/>
            <person name="Wright S."/>
            <person name="Bruskiewich R."/>
            <person name="Bureau T."/>
            <person name="Miyao A."/>
            <person name="Hirochika H."/>
            <person name="Nishikawa T."/>
            <person name="Kadowaki K."/>
            <person name="Sugiura M."/>
            <person name="Burr B."/>
            <person name="Sasaki T."/>
        </authorList>
    </citation>
    <scope>NUCLEOTIDE SEQUENCE [LARGE SCALE GENOMIC DNA]</scope>
    <source>
        <strain evidence="3">cv. Nipponbare</strain>
    </source>
</reference>
<evidence type="ECO:0000313" key="3">
    <source>
        <dbReference type="Proteomes" id="UP000059680"/>
    </source>
</evidence>
<feature type="region of interest" description="Disordered" evidence="1">
    <location>
        <begin position="67"/>
        <end position="86"/>
    </location>
</feature>
<evidence type="ECO:0000256" key="1">
    <source>
        <dbReference type="SAM" id="MobiDB-lite"/>
    </source>
</evidence>
<dbReference type="EMBL" id="AP014959">
    <property type="protein sequence ID" value="BAS84779.1"/>
    <property type="molecule type" value="Genomic_DNA"/>
</dbReference>
<gene>
    <name evidence="2" type="ordered locus">Os03g0425450</name>
    <name evidence="2" type="ORF">OSNPB_030425450</name>
</gene>
<dbReference type="Proteomes" id="UP000059680">
    <property type="component" value="Chromosome 3"/>
</dbReference>
<organism evidence="2 3">
    <name type="scientific">Oryza sativa subsp. japonica</name>
    <name type="common">Rice</name>
    <dbReference type="NCBI Taxonomy" id="39947"/>
    <lineage>
        <taxon>Eukaryota</taxon>
        <taxon>Viridiplantae</taxon>
        <taxon>Streptophyta</taxon>
        <taxon>Embryophyta</taxon>
        <taxon>Tracheophyta</taxon>
        <taxon>Spermatophyta</taxon>
        <taxon>Magnoliopsida</taxon>
        <taxon>Liliopsida</taxon>
        <taxon>Poales</taxon>
        <taxon>Poaceae</taxon>
        <taxon>BOP clade</taxon>
        <taxon>Oryzoideae</taxon>
        <taxon>Oryzeae</taxon>
        <taxon>Oryzinae</taxon>
        <taxon>Oryza</taxon>
        <taxon>Oryza sativa</taxon>
    </lineage>
</organism>
<dbReference type="Gramene" id="Os03t0425450-00">
    <property type="protein sequence ID" value="Os03t0425450-00"/>
    <property type="gene ID" value="Os03g0425450"/>
</dbReference>
<accession>A0A0P0VZU1</accession>
<evidence type="ECO:0000313" key="2">
    <source>
        <dbReference type="EMBL" id="BAS84779.1"/>
    </source>
</evidence>
<dbReference type="eggNOG" id="ENOG502R6KX">
    <property type="taxonomic scope" value="Eukaryota"/>
</dbReference>
<dbReference type="InParanoid" id="A0A0P0VZU1"/>
<sequence>MQLVGHLGEAIALADVHQVEDVFLEAGATESHAGVEKLGADPGVLAHGVGDLGDVGAGGLAERGHGVDGRDPLGQERVGGELGQLGGPEVGGEDPLLGDPSGVHVLERLDGGAPRGGLAAADEDAVGGEQVADGGALGEELRVGEDLEADAVAAVVVEDLLDGLRGLDRHGGLLDDDLVGRRHGGDHPRRALPVGEVGGLAGAEAAGLGGGVHGDEDDVGLADVPLDVAAEEEVPPAAAAHDVVEARLVDRERVAVPGVDAGGGDVDDDHLDVGALEGDDRHGRAADIAGSEAADLHHL</sequence>
<reference evidence="2 3" key="3">
    <citation type="journal article" date="2013" name="Rice">
        <title>Improvement of the Oryza sativa Nipponbare reference genome using next generation sequence and optical map data.</title>
        <authorList>
            <person name="Kawahara Y."/>
            <person name="de la Bastide M."/>
            <person name="Hamilton J.P."/>
            <person name="Kanamori H."/>
            <person name="McCombie W.R."/>
            <person name="Ouyang S."/>
            <person name="Schwartz D.C."/>
            <person name="Tanaka T."/>
            <person name="Wu J."/>
            <person name="Zhou S."/>
            <person name="Childs K.L."/>
            <person name="Davidson R.M."/>
            <person name="Lin H."/>
            <person name="Quesada-Ocampo L."/>
            <person name="Vaillancourt B."/>
            <person name="Sakai H."/>
            <person name="Lee S.S."/>
            <person name="Kim J."/>
            <person name="Numa H."/>
            <person name="Itoh T."/>
            <person name="Buell C.R."/>
            <person name="Matsumoto T."/>
        </authorList>
    </citation>
    <scope>NUCLEOTIDE SEQUENCE [LARGE SCALE GENOMIC DNA]</scope>
    <source>
        <strain evidence="3">cv. Nipponbare</strain>
    </source>
</reference>
<dbReference type="FunCoup" id="A0A0P0VZU1">
    <property type="interactions" value="126"/>
</dbReference>